<proteinExistence type="predicted"/>
<feature type="domain" description="NAD(P)-binding" evidence="3">
    <location>
        <begin position="10"/>
        <end position="157"/>
    </location>
</feature>
<name>A0A385SP70_9BACT</name>
<evidence type="ECO:0000256" key="2">
    <source>
        <dbReference type="ARBA" id="ARBA00023276"/>
    </source>
</evidence>
<dbReference type="Proteomes" id="UP000266183">
    <property type="component" value="Chromosome"/>
</dbReference>
<dbReference type="InterPro" id="IPR016040">
    <property type="entry name" value="NAD(P)-bd_dom"/>
</dbReference>
<evidence type="ECO:0000259" key="3">
    <source>
        <dbReference type="Pfam" id="PF13460"/>
    </source>
</evidence>
<dbReference type="Gene3D" id="3.40.50.720">
    <property type="entry name" value="NAD(P)-binding Rossmann-like Domain"/>
    <property type="match status" value="1"/>
</dbReference>
<dbReference type="InterPro" id="IPR044256">
    <property type="entry name" value="HCF244-like"/>
</dbReference>
<reference evidence="5" key="1">
    <citation type="submission" date="2018-09" db="EMBL/GenBank/DDBJ databases">
        <title>Chryseolinea sp. KIS68-18 isolated from soil.</title>
        <authorList>
            <person name="Weon H.-Y."/>
            <person name="Kwon S.-W."/>
            <person name="Lee S.A."/>
        </authorList>
    </citation>
    <scope>NUCLEOTIDE SEQUENCE [LARGE SCALE GENOMIC DNA]</scope>
    <source>
        <strain evidence="5">KIS68-18</strain>
    </source>
</reference>
<dbReference type="KEGG" id="chk:D4L85_24400"/>
<dbReference type="InterPro" id="IPR036291">
    <property type="entry name" value="NAD(P)-bd_dom_sf"/>
</dbReference>
<dbReference type="EMBL" id="CP032382">
    <property type="protein sequence ID" value="AYB33533.1"/>
    <property type="molecule type" value="Genomic_DNA"/>
</dbReference>
<keyword evidence="1" id="KW-0602">Photosynthesis</keyword>
<keyword evidence="5" id="KW-1185">Reference proteome</keyword>
<dbReference type="AlphaFoldDB" id="A0A385SP70"/>
<evidence type="ECO:0000313" key="4">
    <source>
        <dbReference type="EMBL" id="AYB33533.1"/>
    </source>
</evidence>
<dbReference type="SUPFAM" id="SSF51735">
    <property type="entry name" value="NAD(P)-binding Rossmann-fold domains"/>
    <property type="match status" value="1"/>
</dbReference>
<gene>
    <name evidence="4" type="ORF">D4L85_24400</name>
</gene>
<sequence length="306" mass="33831">MSAKKVVVAGATGSLGSKIVKALLERGAEVTAMVRATSKRSKLEEMGVKHFVVGDMMDNASLREALSPGRKFDAIVASAAGYTRHSKSDSTKTDTMGYRNLVDAAKEAGIPRFVLISILESDKAVTVPHFHNKYLTEKYLAEKQQPFVALRPGAFFDWADDFMLRKIKKGIVPMFFDNVDYGTIYTPDLARYAAIAATSLPESEVNTAIDVGWATPVNGDTLAAAFEKVLRKPMLAKAVVPAFVIKAIAPIFAMFSHNMKDMLEMVKWVNTGVYVSRNTERQKKLFGDLPTIEEAITRYCRDRHLI</sequence>
<dbReference type="PANTHER" id="PTHR47128:SF2">
    <property type="entry name" value="PROTEIN HIGH CHLOROPHYLL FLUORESCENCE PHENOTYPE 244, CHLOROPLASTIC"/>
    <property type="match status" value="1"/>
</dbReference>
<dbReference type="RefSeq" id="WP_119756767.1">
    <property type="nucleotide sequence ID" value="NZ_CP032382.1"/>
</dbReference>
<protein>
    <submittedName>
        <fullName evidence="4">SDR family oxidoreductase</fullName>
    </submittedName>
</protein>
<dbReference type="OrthoDB" id="319724at2"/>
<organism evidence="4 5">
    <name type="scientific">Chryseolinea soli</name>
    <dbReference type="NCBI Taxonomy" id="2321403"/>
    <lineage>
        <taxon>Bacteria</taxon>
        <taxon>Pseudomonadati</taxon>
        <taxon>Bacteroidota</taxon>
        <taxon>Cytophagia</taxon>
        <taxon>Cytophagales</taxon>
        <taxon>Fulvivirgaceae</taxon>
        <taxon>Chryseolinea</taxon>
    </lineage>
</organism>
<dbReference type="GO" id="GO:0015979">
    <property type="term" value="P:photosynthesis"/>
    <property type="evidence" value="ECO:0007669"/>
    <property type="project" value="UniProtKB-KW"/>
</dbReference>
<accession>A0A385SP70</accession>
<dbReference type="CDD" id="cd05243">
    <property type="entry name" value="SDR_a5"/>
    <property type="match status" value="1"/>
</dbReference>
<dbReference type="GO" id="GO:0009523">
    <property type="term" value="C:photosystem II"/>
    <property type="evidence" value="ECO:0007669"/>
    <property type="project" value="UniProtKB-KW"/>
</dbReference>
<evidence type="ECO:0000313" key="5">
    <source>
        <dbReference type="Proteomes" id="UP000266183"/>
    </source>
</evidence>
<evidence type="ECO:0000256" key="1">
    <source>
        <dbReference type="ARBA" id="ARBA00022531"/>
    </source>
</evidence>
<dbReference type="Pfam" id="PF13460">
    <property type="entry name" value="NAD_binding_10"/>
    <property type="match status" value="1"/>
</dbReference>
<dbReference type="PANTHER" id="PTHR47128">
    <property type="match status" value="1"/>
</dbReference>
<keyword evidence="2" id="KW-0604">Photosystem II</keyword>